<dbReference type="AlphaFoldDB" id="A0AAV5DPC9"/>
<proteinExistence type="predicted"/>
<sequence>MLRPGSTGARRSGRGCSSARASTTTCAASISAAPDGRLMVVLKECKRVDSYRQPPPVFKVLVLDERISGQWVETRDIGDAALFVGVNNSLCVDTNKCCSSSGWIRAGCVYYTDDELGKASMRLEQGQFGGEEIYRSSDGRDRSGDYELRDLGVYSLKDNTVGQVEGLPKHKCWPPPAWFTPSV</sequence>
<evidence type="ECO:0000313" key="3">
    <source>
        <dbReference type="Proteomes" id="UP001054889"/>
    </source>
</evidence>
<evidence type="ECO:0000313" key="2">
    <source>
        <dbReference type="EMBL" id="GJN12060.1"/>
    </source>
</evidence>
<gene>
    <name evidence="2" type="primary">ga30304</name>
    <name evidence="2" type="ORF">PR202_ga30304</name>
</gene>
<comment type="caution">
    <text evidence="2">The sequence shown here is derived from an EMBL/GenBank/DDBJ whole genome shotgun (WGS) entry which is preliminary data.</text>
</comment>
<dbReference type="Proteomes" id="UP001054889">
    <property type="component" value="Unassembled WGS sequence"/>
</dbReference>
<feature type="domain" description="KIB1-4 beta-propeller" evidence="1">
    <location>
        <begin position="35"/>
        <end position="147"/>
    </location>
</feature>
<accession>A0AAV5DPC9</accession>
<reference evidence="2" key="1">
    <citation type="journal article" date="2018" name="DNA Res.">
        <title>Multiple hybrid de novo genome assembly of finger millet, an orphan allotetraploid crop.</title>
        <authorList>
            <person name="Hatakeyama M."/>
            <person name="Aluri S."/>
            <person name="Balachadran M.T."/>
            <person name="Sivarajan S.R."/>
            <person name="Patrignani A."/>
            <person name="Gruter S."/>
            <person name="Poveda L."/>
            <person name="Shimizu-Inatsugi R."/>
            <person name="Baeten J."/>
            <person name="Francoijs K.J."/>
            <person name="Nataraja K.N."/>
            <person name="Reddy Y.A.N."/>
            <person name="Phadnis S."/>
            <person name="Ravikumar R.L."/>
            <person name="Schlapbach R."/>
            <person name="Sreeman S.M."/>
            <person name="Shimizu K.K."/>
        </authorList>
    </citation>
    <scope>NUCLEOTIDE SEQUENCE</scope>
</reference>
<dbReference type="InterPro" id="IPR005174">
    <property type="entry name" value="KIB1-4_b-propeller"/>
</dbReference>
<keyword evidence="3" id="KW-1185">Reference proteome</keyword>
<dbReference type="EMBL" id="BQKI01000021">
    <property type="protein sequence ID" value="GJN12060.1"/>
    <property type="molecule type" value="Genomic_DNA"/>
</dbReference>
<name>A0AAV5DPC9_ELECO</name>
<protein>
    <recommendedName>
        <fullName evidence="1">KIB1-4 beta-propeller domain-containing protein</fullName>
    </recommendedName>
</protein>
<evidence type="ECO:0000259" key="1">
    <source>
        <dbReference type="Pfam" id="PF03478"/>
    </source>
</evidence>
<dbReference type="PANTHER" id="PTHR45560">
    <property type="entry name" value="OS04G0163150 PROTEIN-RELATED"/>
    <property type="match status" value="1"/>
</dbReference>
<reference evidence="2" key="2">
    <citation type="submission" date="2021-12" db="EMBL/GenBank/DDBJ databases">
        <title>Resequencing data analysis of finger millet.</title>
        <authorList>
            <person name="Hatakeyama M."/>
            <person name="Aluri S."/>
            <person name="Balachadran M.T."/>
            <person name="Sivarajan S.R."/>
            <person name="Poveda L."/>
            <person name="Shimizu-Inatsugi R."/>
            <person name="Schlapbach R."/>
            <person name="Sreeman S.M."/>
            <person name="Shimizu K.K."/>
        </authorList>
    </citation>
    <scope>NUCLEOTIDE SEQUENCE</scope>
</reference>
<organism evidence="2 3">
    <name type="scientific">Eleusine coracana subsp. coracana</name>
    <dbReference type="NCBI Taxonomy" id="191504"/>
    <lineage>
        <taxon>Eukaryota</taxon>
        <taxon>Viridiplantae</taxon>
        <taxon>Streptophyta</taxon>
        <taxon>Embryophyta</taxon>
        <taxon>Tracheophyta</taxon>
        <taxon>Spermatophyta</taxon>
        <taxon>Magnoliopsida</taxon>
        <taxon>Liliopsida</taxon>
        <taxon>Poales</taxon>
        <taxon>Poaceae</taxon>
        <taxon>PACMAD clade</taxon>
        <taxon>Chloridoideae</taxon>
        <taxon>Cynodonteae</taxon>
        <taxon>Eleusininae</taxon>
        <taxon>Eleusine</taxon>
    </lineage>
</organism>
<dbReference type="Pfam" id="PF03478">
    <property type="entry name" value="Beta-prop_KIB1-4"/>
    <property type="match status" value="1"/>
</dbReference>